<sequence>MRAETFWRIYAQQYDPIWDSPLIDALRARIHAEVASAGRILDLGCGTGLLARPRPEGDPGPVRAVDSDLRVGPGSDRPHPVWLGADTSIPMLERALERGRIDEALHADAAAVPIPSDSVDAVVSANLLQFHPDAVAVITEALRVLRPGGTLVLAWPVDALAPATVWRAERASGRRWLSRLQARARRIGVSALAGTVRDLGARPRHDDEITHALDVATGVAGAEVVGLTTWREVQRLAVVRAAR</sequence>
<evidence type="ECO:0000259" key="1">
    <source>
        <dbReference type="Pfam" id="PF08241"/>
    </source>
</evidence>
<dbReference type="AlphaFoldDB" id="A0AA37XHN1"/>
<organism evidence="2 3">
    <name type="scientific">Litorihabitans aurantiacus</name>
    <dbReference type="NCBI Taxonomy" id="1930061"/>
    <lineage>
        <taxon>Bacteria</taxon>
        <taxon>Bacillati</taxon>
        <taxon>Actinomycetota</taxon>
        <taxon>Actinomycetes</taxon>
        <taxon>Micrococcales</taxon>
        <taxon>Beutenbergiaceae</taxon>
        <taxon>Litorihabitans</taxon>
    </lineage>
</organism>
<gene>
    <name evidence="2" type="ORF">GCM10025875_30440</name>
</gene>
<reference evidence="2" key="1">
    <citation type="journal article" date="2014" name="Int. J. Syst. Evol. Microbiol.">
        <title>Complete genome sequence of Corynebacterium casei LMG S-19264T (=DSM 44701T), isolated from a smear-ripened cheese.</title>
        <authorList>
            <consortium name="US DOE Joint Genome Institute (JGI-PGF)"/>
            <person name="Walter F."/>
            <person name="Albersmeier A."/>
            <person name="Kalinowski J."/>
            <person name="Ruckert C."/>
        </authorList>
    </citation>
    <scope>NUCLEOTIDE SEQUENCE</scope>
    <source>
        <strain evidence="2">NBRC 112290</strain>
    </source>
</reference>
<dbReference type="RefSeq" id="WP_284251742.1">
    <property type="nucleotide sequence ID" value="NZ_BSUM01000001.1"/>
</dbReference>
<dbReference type="Pfam" id="PF08241">
    <property type="entry name" value="Methyltransf_11"/>
    <property type="match status" value="1"/>
</dbReference>
<reference evidence="2" key="2">
    <citation type="submission" date="2023-02" db="EMBL/GenBank/DDBJ databases">
        <authorList>
            <person name="Sun Q."/>
            <person name="Mori K."/>
        </authorList>
    </citation>
    <scope>NUCLEOTIDE SEQUENCE</scope>
    <source>
        <strain evidence="2">NBRC 112290</strain>
    </source>
</reference>
<comment type="caution">
    <text evidence="2">The sequence shown here is derived from an EMBL/GenBank/DDBJ whole genome shotgun (WGS) entry which is preliminary data.</text>
</comment>
<dbReference type="PANTHER" id="PTHR43591:SF99">
    <property type="entry name" value="OS06G0646000 PROTEIN"/>
    <property type="match status" value="1"/>
</dbReference>
<accession>A0AA37XHN1</accession>
<name>A0AA37XHN1_9MICO</name>
<dbReference type="CDD" id="cd02440">
    <property type="entry name" value="AdoMet_MTases"/>
    <property type="match status" value="1"/>
</dbReference>
<dbReference type="InterPro" id="IPR029063">
    <property type="entry name" value="SAM-dependent_MTases_sf"/>
</dbReference>
<dbReference type="Proteomes" id="UP001157161">
    <property type="component" value="Unassembled WGS sequence"/>
</dbReference>
<dbReference type="PANTHER" id="PTHR43591">
    <property type="entry name" value="METHYLTRANSFERASE"/>
    <property type="match status" value="1"/>
</dbReference>
<feature type="domain" description="Methyltransferase type 11" evidence="1">
    <location>
        <begin position="83"/>
        <end position="153"/>
    </location>
</feature>
<dbReference type="EMBL" id="BSUM01000001">
    <property type="protein sequence ID" value="GMA33052.1"/>
    <property type="molecule type" value="Genomic_DNA"/>
</dbReference>
<dbReference type="Gene3D" id="3.40.50.150">
    <property type="entry name" value="Vaccinia Virus protein VP39"/>
    <property type="match status" value="1"/>
</dbReference>
<keyword evidence="3" id="KW-1185">Reference proteome</keyword>
<protein>
    <recommendedName>
        <fullName evidence="1">Methyltransferase type 11 domain-containing protein</fullName>
    </recommendedName>
</protein>
<dbReference type="InterPro" id="IPR013216">
    <property type="entry name" value="Methyltransf_11"/>
</dbReference>
<dbReference type="SUPFAM" id="SSF53335">
    <property type="entry name" value="S-adenosyl-L-methionine-dependent methyltransferases"/>
    <property type="match status" value="1"/>
</dbReference>
<evidence type="ECO:0000313" key="2">
    <source>
        <dbReference type="EMBL" id="GMA33052.1"/>
    </source>
</evidence>
<proteinExistence type="predicted"/>
<evidence type="ECO:0000313" key="3">
    <source>
        <dbReference type="Proteomes" id="UP001157161"/>
    </source>
</evidence>
<dbReference type="GO" id="GO:0008757">
    <property type="term" value="F:S-adenosylmethionine-dependent methyltransferase activity"/>
    <property type="evidence" value="ECO:0007669"/>
    <property type="project" value="InterPro"/>
</dbReference>